<keyword evidence="2" id="KW-1185">Reference proteome</keyword>
<dbReference type="AlphaFoldDB" id="A0A0M3QAE9"/>
<keyword evidence="1" id="KW-0614">Plasmid</keyword>
<evidence type="ECO:0000313" key="2">
    <source>
        <dbReference type="Proteomes" id="UP000068067"/>
    </source>
</evidence>
<evidence type="ECO:0000313" key="1">
    <source>
        <dbReference type="EMBL" id="ALC07183.1"/>
    </source>
</evidence>
<protein>
    <submittedName>
        <fullName evidence="1">Uncharacterized protein</fullName>
    </submittedName>
</protein>
<organism evidence="1 2">
    <name type="scientific">Corynebacterium deserti GIMN1.010</name>
    <dbReference type="NCBI Taxonomy" id="931089"/>
    <lineage>
        <taxon>Bacteria</taxon>
        <taxon>Bacillati</taxon>
        <taxon>Actinomycetota</taxon>
        <taxon>Actinomycetes</taxon>
        <taxon>Mycobacteriales</taxon>
        <taxon>Corynebacteriaceae</taxon>
        <taxon>Corynebacterium</taxon>
    </lineage>
</organism>
<dbReference type="Proteomes" id="UP000068067">
    <property type="component" value="Plasmid pCdes1"/>
</dbReference>
<gene>
    <name evidence="1" type="ORF">CDES_14340</name>
</gene>
<name>A0A0M3QAE9_9CORY</name>
<geneLocation type="plasmid" evidence="1 2">
    <name>pCdes1</name>
</geneLocation>
<dbReference type="KEGG" id="cdx:CDES_14340"/>
<sequence>MRNADAHSKRTTPRCVKNVIFCGRLRRILLKRYAGDLLLGVSVACVVSSAAREKYSWWAVGNSVA</sequence>
<reference evidence="1 2" key="1">
    <citation type="submission" date="2014-08" db="EMBL/GenBank/DDBJ databases">
        <title>Complete genome sequence of Corynebacterium deserti GIMN1.010 (=DSM 45689), isolated from desert sand in western China.</title>
        <authorList>
            <person name="Ruckert C."/>
            <person name="Albersmeier A."/>
            <person name="Kalinowski J."/>
        </authorList>
    </citation>
    <scope>NUCLEOTIDE SEQUENCE [LARGE SCALE GENOMIC DNA]</scope>
    <source>
        <strain evidence="1 2">GIMN1.010</strain>
        <plasmid evidence="1 2">pCdes1</plasmid>
    </source>
</reference>
<dbReference type="PATRIC" id="fig|931089.4.peg.2893"/>
<proteinExistence type="predicted"/>
<accession>A0A0M3QAE9</accession>
<dbReference type="EMBL" id="CP009221">
    <property type="protein sequence ID" value="ALC07183.1"/>
    <property type="molecule type" value="Genomic_DNA"/>
</dbReference>